<accession>A0ABW5ECJ2</accession>
<dbReference type="InterPro" id="IPR025234">
    <property type="entry name" value="YjzH-like"/>
</dbReference>
<organism evidence="1 2">
    <name type="scientific">Microbulbifer halophilus</name>
    <dbReference type="NCBI Taxonomy" id="453963"/>
    <lineage>
        <taxon>Bacteria</taxon>
        <taxon>Pseudomonadati</taxon>
        <taxon>Pseudomonadota</taxon>
        <taxon>Gammaproteobacteria</taxon>
        <taxon>Cellvibrionales</taxon>
        <taxon>Microbulbiferaceae</taxon>
        <taxon>Microbulbifer</taxon>
    </lineage>
</organism>
<sequence>MQKIVEFRKRSFWHSQVDLTALNEKIVELNRDGWRVEQVVNNTNLVGQVMSCTLLLERDE</sequence>
<gene>
    <name evidence="1" type="ORF">ACFSKX_10260</name>
</gene>
<proteinExistence type="predicted"/>
<dbReference type="EMBL" id="JBHUJD010000011">
    <property type="protein sequence ID" value="MFD2310798.1"/>
    <property type="molecule type" value="Genomic_DNA"/>
</dbReference>
<evidence type="ECO:0000313" key="2">
    <source>
        <dbReference type="Proteomes" id="UP001597425"/>
    </source>
</evidence>
<dbReference type="Pfam" id="PF13783">
    <property type="entry name" value="DUF4177"/>
    <property type="match status" value="1"/>
</dbReference>
<name>A0ABW5ECJ2_9GAMM</name>
<reference evidence="2" key="1">
    <citation type="journal article" date="2019" name="Int. J. Syst. Evol. Microbiol.">
        <title>The Global Catalogue of Microorganisms (GCM) 10K type strain sequencing project: providing services to taxonomists for standard genome sequencing and annotation.</title>
        <authorList>
            <consortium name="The Broad Institute Genomics Platform"/>
            <consortium name="The Broad Institute Genome Sequencing Center for Infectious Disease"/>
            <person name="Wu L."/>
            <person name="Ma J."/>
        </authorList>
    </citation>
    <scope>NUCLEOTIDE SEQUENCE [LARGE SCALE GENOMIC DNA]</scope>
    <source>
        <strain evidence="2">KCTC 12848</strain>
    </source>
</reference>
<keyword evidence="2" id="KW-1185">Reference proteome</keyword>
<dbReference type="Proteomes" id="UP001597425">
    <property type="component" value="Unassembled WGS sequence"/>
</dbReference>
<comment type="caution">
    <text evidence="1">The sequence shown here is derived from an EMBL/GenBank/DDBJ whole genome shotgun (WGS) entry which is preliminary data.</text>
</comment>
<protein>
    <submittedName>
        <fullName evidence="1">DUF4177 domain-containing protein</fullName>
    </submittedName>
</protein>
<evidence type="ECO:0000313" key="1">
    <source>
        <dbReference type="EMBL" id="MFD2310798.1"/>
    </source>
</evidence>
<dbReference type="RefSeq" id="WP_265721643.1">
    <property type="nucleotide sequence ID" value="NZ_JAPIVK010000013.1"/>
</dbReference>